<accession>A0ACB6QCT2</accession>
<gene>
    <name evidence="1" type="ORF">BDR25DRAFT_307023</name>
</gene>
<keyword evidence="2" id="KW-1185">Reference proteome</keyword>
<comment type="caution">
    <text evidence="1">The sequence shown here is derived from an EMBL/GenBank/DDBJ whole genome shotgun (WGS) entry which is preliminary data.</text>
</comment>
<reference evidence="1" key="1">
    <citation type="journal article" date="2020" name="Stud. Mycol.">
        <title>101 Dothideomycetes genomes: a test case for predicting lifestyles and emergence of pathogens.</title>
        <authorList>
            <person name="Haridas S."/>
            <person name="Albert R."/>
            <person name="Binder M."/>
            <person name="Bloem J."/>
            <person name="Labutti K."/>
            <person name="Salamov A."/>
            <person name="Andreopoulos B."/>
            <person name="Baker S."/>
            <person name="Barry K."/>
            <person name="Bills G."/>
            <person name="Bluhm B."/>
            <person name="Cannon C."/>
            <person name="Castanera R."/>
            <person name="Culley D."/>
            <person name="Daum C."/>
            <person name="Ezra D."/>
            <person name="Gonzalez J."/>
            <person name="Henrissat B."/>
            <person name="Kuo A."/>
            <person name="Liang C."/>
            <person name="Lipzen A."/>
            <person name="Lutzoni F."/>
            <person name="Magnuson J."/>
            <person name="Mondo S."/>
            <person name="Nolan M."/>
            <person name="Ohm R."/>
            <person name="Pangilinan J."/>
            <person name="Park H.-J."/>
            <person name="Ramirez L."/>
            <person name="Alfaro M."/>
            <person name="Sun H."/>
            <person name="Tritt A."/>
            <person name="Yoshinaga Y."/>
            <person name="Zwiers L.-H."/>
            <person name="Turgeon B."/>
            <person name="Goodwin S."/>
            <person name="Spatafora J."/>
            <person name="Crous P."/>
            <person name="Grigoriev I."/>
        </authorList>
    </citation>
    <scope>NUCLEOTIDE SEQUENCE</scope>
    <source>
        <strain evidence="1">ATCC 200398</strain>
    </source>
</reference>
<protein>
    <submittedName>
        <fullName evidence="1">Uncharacterized protein</fullName>
    </submittedName>
</protein>
<evidence type="ECO:0000313" key="1">
    <source>
        <dbReference type="EMBL" id="KAF2464670.1"/>
    </source>
</evidence>
<dbReference type="EMBL" id="MU003534">
    <property type="protein sequence ID" value="KAF2464670.1"/>
    <property type="molecule type" value="Genomic_DNA"/>
</dbReference>
<organism evidence="1 2">
    <name type="scientific">Lindgomyces ingoldianus</name>
    <dbReference type="NCBI Taxonomy" id="673940"/>
    <lineage>
        <taxon>Eukaryota</taxon>
        <taxon>Fungi</taxon>
        <taxon>Dikarya</taxon>
        <taxon>Ascomycota</taxon>
        <taxon>Pezizomycotina</taxon>
        <taxon>Dothideomycetes</taxon>
        <taxon>Pleosporomycetidae</taxon>
        <taxon>Pleosporales</taxon>
        <taxon>Lindgomycetaceae</taxon>
        <taxon>Lindgomyces</taxon>
    </lineage>
</organism>
<sequence>MFNPLASNPVNQNEAGWAAPSEDILGNTQARPRGFTSSSQPGFSPHPPLRSAASIPDYGLIRGADRTNLSGAYRPNRGEPNWSHAEQQPPLRQLRAEEPRSSVRSGWTNASSFVEASGTERSSFATGRSSTSDAHVSLVSAERTDSQGIANYDGQGLEDEGGEEDGYAGLDIIDSYDAADVIESYFDDDDEEEHRRQTQDPTQHRRQDTSSTSSPATEARRSSSASPQHEQRVSNAAESHPVQHLHERRETRPISYIDTNWYPPPQQGSPQGRRSVSPLDTGKHTVQDSRSIQNEHSRPNSGQESYNCPERQSKGAPFLPPLQLSPTTLSYSPTGYQSPQRTNHSPTETRNSWQHLSGAGKMPQSPTEITSQERRRPSDGGVPQSSNSTVNPWRRPSRASGHHSPDLPASSHKQPSDTRSLHSPVDVYKPVALRRPSETGSGNNPEFQGHRRQSETGSRNSPELQGYHRTSETAGRKSPELQEGRHPSSAKFTPSPSNSPIELAHVPVWPVRSESKRETIRNELLEMQRLPKLPLAKSRLSRQDWAEIQTYSKKYATKDASNPGNENRGSQGKRPALAVQVPASKSSEPFPVAPDDHVPRRNSADFMDRRSKMFDLGTTLPRPPQKSHTFGPERPGDNQRNFQTSATSNQASIRPNSPLTEASPISPPSPTSPLVVMSIEGVPRDHYGFKKQTQLIGVKEYDDWYERYQVHVGRRRQKWQALMKKQDILLDAGILPVRFPERCDKVKRYARKGYPPEWRGNMWWFYSTGPYVLSQMPGLYSMLRLRRDELNEIDRELIERDLHRTFPDNDRFKPDPQPTPENPTGESDEEPKMIKDLREVLQCFALNNPSIGYCQSLNFIAGLLLLFLDGDCERVFVLLTIITQYHLPGAHARSLTNIEVNVLMMLVKDYLPKVWTSINDTDAINRGLGASSHPDSKFQRLPSVSISCTSWFMSLFVGALPIETVLRVWDAFLYEGPRALFRYALAIFKLGEPKLRAVSPDSPELFQIVQNLPRRCLDPNVLHDLAFVKKGFGSLTQSVIDEKRAFWRAENAKPMSGHAKLAGGEEKKGGLRRKASRRFLRKKD</sequence>
<proteinExistence type="predicted"/>
<name>A0ACB6QCT2_9PLEO</name>
<evidence type="ECO:0000313" key="2">
    <source>
        <dbReference type="Proteomes" id="UP000799755"/>
    </source>
</evidence>
<dbReference type="Proteomes" id="UP000799755">
    <property type="component" value="Unassembled WGS sequence"/>
</dbReference>